<dbReference type="InterPro" id="IPR012902">
    <property type="entry name" value="N_methyl_site"/>
</dbReference>
<dbReference type="AlphaFoldDB" id="F4BJX6"/>
<keyword evidence="1" id="KW-0812">Transmembrane</keyword>
<proteinExistence type="predicted"/>
<keyword evidence="1" id="KW-0472">Membrane</keyword>
<reference evidence="3" key="1">
    <citation type="journal article" date="2011" name="Appl. Environ. Microbiol.">
        <title>Common ancestry and novel genetic traits of Francisella novicida-like isolates from North America and Australia as revealed by comparative genomic analyses.</title>
        <authorList>
            <person name="Siddaramappa S."/>
            <person name="Challacombe J.F."/>
            <person name="Petersen J.M."/>
            <person name="Pillai S."/>
            <person name="Hogg G."/>
            <person name="Kuske C.R."/>
        </authorList>
    </citation>
    <scope>NUCLEOTIDE SEQUENCE [LARGE SCALE GENOMIC DNA]</scope>
    <source>
        <strain evidence="3">3523</strain>
    </source>
</reference>
<dbReference type="eggNOG" id="COG4970">
    <property type="taxonomic scope" value="Bacteria"/>
</dbReference>
<dbReference type="PATRIC" id="fig|676032.3.peg.615"/>
<dbReference type="SUPFAM" id="SSF54523">
    <property type="entry name" value="Pili subunits"/>
    <property type="match status" value="1"/>
</dbReference>
<name>F4BJX6_9GAMM</name>
<dbReference type="KEGG" id="fcn:FN3523_0613"/>
<organism evidence="2 3">
    <name type="scientific">Francisella hispaniensis</name>
    <dbReference type="NCBI Taxonomy" id="622488"/>
    <lineage>
        <taxon>Bacteria</taxon>
        <taxon>Pseudomonadati</taxon>
        <taxon>Pseudomonadota</taxon>
        <taxon>Gammaproteobacteria</taxon>
        <taxon>Thiotrichales</taxon>
        <taxon>Francisellaceae</taxon>
        <taxon>Francisella</taxon>
    </lineage>
</organism>
<gene>
    <name evidence="2" type="ordered locus">FN3523_0613</name>
</gene>
<dbReference type="RefSeq" id="WP_014547924.1">
    <property type="nucleotide sequence ID" value="NC_017449.1"/>
</dbReference>
<dbReference type="HOGENOM" id="CLU_1400690_0_0_6"/>
<keyword evidence="1" id="KW-1133">Transmembrane helix</keyword>
<dbReference type="Gene3D" id="3.30.700.10">
    <property type="entry name" value="Glycoprotein, Type 4 Pilin"/>
    <property type="match status" value="1"/>
</dbReference>
<protein>
    <submittedName>
        <fullName evidence="2">Type IV fimbrial biogenesis protein FimT</fullName>
    </submittedName>
</protein>
<evidence type="ECO:0000256" key="1">
    <source>
        <dbReference type="SAM" id="Phobius"/>
    </source>
</evidence>
<feature type="transmembrane region" description="Helical" evidence="1">
    <location>
        <begin position="12"/>
        <end position="36"/>
    </location>
</feature>
<dbReference type="Pfam" id="PF07963">
    <property type="entry name" value="N_methyl"/>
    <property type="match status" value="1"/>
</dbReference>
<dbReference type="InterPro" id="IPR045584">
    <property type="entry name" value="Pilin-like"/>
</dbReference>
<evidence type="ECO:0000313" key="2">
    <source>
        <dbReference type="EMBL" id="AEB28470.1"/>
    </source>
</evidence>
<dbReference type="Proteomes" id="UP000008303">
    <property type="component" value="Chromosome"/>
</dbReference>
<dbReference type="EMBL" id="CP002558">
    <property type="protein sequence ID" value="AEB28470.1"/>
    <property type="molecule type" value="Genomic_DNA"/>
</dbReference>
<accession>F4BJX6</accession>
<dbReference type="NCBIfam" id="TIGR02532">
    <property type="entry name" value="IV_pilin_GFxxxE"/>
    <property type="match status" value="1"/>
</dbReference>
<evidence type="ECO:0000313" key="3">
    <source>
        <dbReference type="Proteomes" id="UP000008303"/>
    </source>
</evidence>
<sequence length="204" mass="22306">MIISKNKGFSLVETMVVIAIMTILMMAAISSFTFYYKTFAETRLTNLQKLIEYGVIKARTDGKTVIVCAASSDSFDSNGKLITNAFNCWSGNETRASRLWEDDSIVAFETLNLNMVGGNPIFDPNTDNIIANLPRGHGEHIYINLGGPGFVRIAPNGFMATGNGNITYCDRSNKYQAALVINLVGRVVYTDSPTKDSGGLYTCE</sequence>
<dbReference type="PROSITE" id="PS00409">
    <property type="entry name" value="PROKAR_NTER_METHYL"/>
    <property type="match status" value="1"/>
</dbReference>